<dbReference type="AlphaFoldDB" id="A0A2U3LL98"/>
<dbReference type="Pfam" id="PF00085">
    <property type="entry name" value="Thioredoxin"/>
    <property type="match status" value="1"/>
</dbReference>
<dbReference type="EMBL" id="OMOF01000568">
    <property type="protein sequence ID" value="SPF52731.1"/>
    <property type="molecule type" value="Genomic_DNA"/>
</dbReference>
<dbReference type="SUPFAM" id="SSF52833">
    <property type="entry name" value="Thioredoxin-like"/>
    <property type="match status" value="1"/>
</dbReference>
<evidence type="ECO:0000313" key="2">
    <source>
        <dbReference type="EMBL" id="SPF52731.1"/>
    </source>
</evidence>
<name>A0A2U3LL98_9FIRM</name>
<feature type="domain" description="Thioredoxin" evidence="1">
    <location>
        <begin position="30"/>
        <end position="135"/>
    </location>
</feature>
<organism evidence="2 3">
    <name type="scientific">Candidatus Desulfosporosinus infrequens</name>
    <dbReference type="NCBI Taxonomy" id="2043169"/>
    <lineage>
        <taxon>Bacteria</taxon>
        <taxon>Bacillati</taxon>
        <taxon>Bacillota</taxon>
        <taxon>Clostridia</taxon>
        <taxon>Eubacteriales</taxon>
        <taxon>Desulfitobacteriaceae</taxon>
        <taxon>Desulfosporosinus</taxon>
    </lineage>
</organism>
<dbReference type="InterPro" id="IPR013766">
    <property type="entry name" value="Thioredoxin_domain"/>
</dbReference>
<dbReference type="OrthoDB" id="32134at2"/>
<dbReference type="InterPro" id="IPR036249">
    <property type="entry name" value="Thioredoxin-like_sf"/>
</dbReference>
<dbReference type="Gene3D" id="3.40.30.10">
    <property type="entry name" value="Glutaredoxin"/>
    <property type="match status" value="1"/>
</dbReference>
<evidence type="ECO:0000259" key="1">
    <source>
        <dbReference type="PROSITE" id="PS51352"/>
    </source>
</evidence>
<dbReference type="Proteomes" id="UP000238916">
    <property type="component" value="Unassembled WGS sequence"/>
</dbReference>
<proteinExistence type="predicted"/>
<dbReference type="CDD" id="cd02947">
    <property type="entry name" value="TRX_family"/>
    <property type="match status" value="1"/>
</dbReference>
<protein>
    <submittedName>
        <fullName evidence="2">Thioredoxin family protein</fullName>
    </submittedName>
</protein>
<accession>A0A2U3LL98</accession>
<sequence length="137" mass="15709">MKKVFSLILIVGICLSMGIYLWQSRMFKTVQIPDITPNQLQQRIEAGENFYVYFYSPICAECIKSEPKLVQAVQDLRVQNIVKVDVQKFDSLRKDLQIQGTPTIYVYNNHKLIKGITGGFNTVDEYQSFFKETGGTS</sequence>
<evidence type="ECO:0000313" key="3">
    <source>
        <dbReference type="Proteomes" id="UP000238916"/>
    </source>
</evidence>
<dbReference type="PROSITE" id="PS51352">
    <property type="entry name" value="THIOREDOXIN_2"/>
    <property type="match status" value="1"/>
</dbReference>
<gene>
    <name evidence="2" type="ORF">SBF1_610017</name>
</gene>
<reference evidence="3" key="1">
    <citation type="submission" date="2018-02" db="EMBL/GenBank/DDBJ databases">
        <authorList>
            <person name="Hausmann B."/>
        </authorList>
    </citation>
    <scope>NUCLEOTIDE SEQUENCE [LARGE SCALE GENOMIC DNA]</scope>
    <source>
        <strain evidence="3">Peat soil MAG SbF1</strain>
    </source>
</reference>